<evidence type="ECO:0000313" key="2">
    <source>
        <dbReference type="EMBL" id="AIT05749.1"/>
    </source>
</evidence>
<dbReference type="Proteomes" id="UP000033200">
    <property type="component" value="Chromosome"/>
</dbReference>
<evidence type="ECO:0000259" key="1">
    <source>
        <dbReference type="Pfam" id="PF21814"/>
    </source>
</evidence>
<dbReference type="InterPro" id="IPR049250">
    <property type="entry name" value="DUF6883"/>
</dbReference>
<dbReference type="KEGG" id="stax:MC45_04270"/>
<accession>A0A097EDW4</accession>
<dbReference type="HOGENOM" id="CLU_137827_2_0_5"/>
<organism evidence="2 3">
    <name type="scientific">Sphingomonas taxi</name>
    <dbReference type="NCBI Taxonomy" id="1549858"/>
    <lineage>
        <taxon>Bacteria</taxon>
        <taxon>Pseudomonadati</taxon>
        <taxon>Pseudomonadota</taxon>
        <taxon>Alphaproteobacteria</taxon>
        <taxon>Sphingomonadales</taxon>
        <taxon>Sphingomonadaceae</taxon>
        <taxon>Sphingomonas</taxon>
    </lineage>
</organism>
<evidence type="ECO:0000313" key="3">
    <source>
        <dbReference type="Proteomes" id="UP000033200"/>
    </source>
</evidence>
<gene>
    <name evidence="2" type="ORF">MC45_04270</name>
</gene>
<name>A0A097EDW4_9SPHN</name>
<feature type="domain" description="DUF6883" evidence="1">
    <location>
        <begin position="9"/>
        <end position="109"/>
    </location>
</feature>
<dbReference type="eggNOG" id="ENOG50333DW">
    <property type="taxonomic scope" value="Bacteria"/>
</dbReference>
<dbReference type="Pfam" id="PF21814">
    <property type="entry name" value="DUF6883"/>
    <property type="match status" value="1"/>
</dbReference>
<dbReference type="EMBL" id="CP009571">
    <property type="protein sequence ID" value="AIT05749.1"/>
    <property type="molecule type" value="Genomic_DNA"/>
</dbReference>
<dbReference type="RefSeq" id="WP_038659943.1">
    <property type="nucleotide sequence ID" value="NZ_CP009571.1"/>
</dbReference>
<sequence length="112" mass="12293">MIGLPGIRVVEIAKVEAYLLNRDHPTGRAKATFFGRFGYDSSDPIAFAVALDRHGATRPIVRTSSNAYGIKHEVRCSLETPDGRNPCIVTIWLQPDGEAGCRLVTAYPADHR</sequence>
<dbReference type="AlphaFoldDB" id="A0A097EDW4"/>
<reference evidence="2 3" key="1">
    <citation type="submission" date="2014-09" db="EMBL/GenBank/DDBJ databases">
        <title>Using Illumina technology Improving SMRT sequencing Genome Assembly by RASTools.</title>
        <authorList>
            <person name="Zhou Y."/>
            <person name="Ma T."/>
            <person name="Liu T."/>
        </authorList>
    </citation>
    <scope>NUCLEOTIDE SEQUENCE [LARGE SCALE GENOMIC DNA]</scope>
    <source>
        <strain evidence="2 3">ATCC 55669</strain>
    </source>
</reference>
<keyword evidence="3" id="KW-1185">Reference proteome</keyword>
<dbReference type="STRING" id="1549858.MC45_04270"/>
<proteinExistence type="predicted"/>
<protein>
    <recommendedName>
        <fullName evidence="1">DUF6883 domain-containing protein</fullName>
    </recommendedName>
</protein>